<protein>
    <submittedName>
        <fullName evidence="1">Uncharacterized protein</fullName>
    </submittedName>
</protein>
<accession>A0A498REB3</accession>
<dbReference type="OrthoDB" id="2578197at2"/>
<evidence type="ECO:0000313" key="2">
    <source>
        <dbReference type="Proteomes" id="UP000277811"/>
    </source>
</evidence>
<dbReference type="AlphaFoldDB" id="A0A498REB3"/>
<organism evidence="1 2">
    <name type="scientific">Lucifera butyrica</name>
    <dbReference type="NCBI Taxonomy" id="1351585"/>
    <lineage>
        <taxon>Bacteria</taxon>
        <taxon>Bacillati</taxon>
        <taxon>Bacillota</taxon>
        <taxon>Negativicutes</taxon>
        <taxon>Veillonellales</taxon>
        <taxon>Veillonellaceae</taxon>
        <taxon>Lucifera</taxon>
    </lineage>
</organism>
<reference evidence="1 2" key="1">
    <citation type="submission" date="2018-06" db="EMBL/GenBank/DDBJ databases">
        <authorList>
            <person name="Strepis N."/>
        </authorList>
    </citation>
    <scope>NUCLEOTIDE SEQUENCE [LARGE SCALE GENOMIC DNA]</scope>
    <source>
        <strain evidence="1">LUCI</strain>
    </source>
</reference>
<evidence type="ECO:0000313" key="1">
    <source>
        <dbReference type="EMBL" id="VBB09669.1"/>
    </source>
</evidence>
<proteinExistence type="predicted"/>
<dbReference type="RefSeq" id="WP_122630444.1">
    <property type="nucleotide sequence ID" value="NZ_UPPP01000133.1"/>
</dbReference>
<keyword evidence="2" id="KW-1185">Reference proteome</keyword>
<dbReference type="Proteomes" id="UP000277811">
    <property type="component" value="Unassembled WGS sequence"/>
</dbReference>
<sequence length="83" mass="10167">MADKVECICSQFEEINGFYSIYEFERFQKYLEGIVRTGDMKEVPVQEYYATFQEKWFECDNCSQIWRLVYPDFPFKGLWNKME</sequence>
<dbReference type="EMBL" id="UPPP01000133">
    <property type="protein sequence ID" value="VBB09669.1"/>
    <property type="molecule type" value="Genomic_DNA"/>
</dbReference>
<name>A0A498REB3_9FIRM</name>
<gene>
    <name evidence="1" type="ORF">LUCI_4967</name>
</gene>